<protein>
    <submittedName>
        <fullName evidence="3">Aryl-alcohol dehydrogenase-like predicted oxidoreductase</fullName>
    </submittedName>
</protein>
<dbReference type="AlphaFoldDB" id="A0A7W9UH34"/>
<gene>
    <name evidence="3" type="ORF">BJY24_001633</name>
</gene>
<keyword evidence="1" id="KW-0560">Oxidoreductase</keyword>
<proteinExistence type="predicted"/>
<dbReference type="GO" id="GO:0005737">
    <property type="term" value="C:cytoplasm"/>
    <property type="evidence" value="ECO:0007669"/>
    <property type="project" value="TreeGrafter"/>
</dbReference>
<dbReference type="Proteomes" id="UP000540412">
    <property type="component" value="Unassembled WGS sequence"/>
</dbReference>
<dbReference type="Gene3D" id="3.20.20.100">
    <property type="entry name" value="NADP-dependent oxidoreductase domain"/>
    <property type="match status" value="1"/>
</dbReference>
<dbReference type="EMBL" id="JACHIT010000001">
    <property type="protein sequence ID" value="MBB5912766.1"/>
    <property type="molecule type" value="Genomic_DNA"/>
</dbReference>
<accession>A0A7W9UH34</accession>
<dbReference type="InterPro" id="IPR020471">
    <property type="entry name" value="AKR"/>
</dbReference>
<reference evidence="3 4" key="1">
    <citation type="submission" date="2020-08" db="EMBL/GenBank/DDBJ databases">
        <title>Sequencing the genomes of 1000 actinobacteria strains.</title>
        <authorList>
            <person name="Klenk H.-P."/>
        </authorList>
    </citation>
    <scope>NUCLEOTIDE SEQUENCE [LARGE SCALE GENOMIC DNA]</scope>
    <source>
        <strain evidence="3 4">DSM 43582</strain>
    </source>
</reference>
<dbReference type="InterPro" id="IPR050791">
    <property type="entry name" value="Aldo-Keto_reductase"/>
</dbReference>
<dbReference type="PANTHER" id="PTHR43625">
    <property type="entry name" value="AFLATOXIN B1 ALDEHYDE REDUCTASE"/>
    <property type="match status" value="1"/>
</dbReference>
<dbReference type="Pfam" id="PF00248">
    <property type="entry name" value="Aldo_ket_red"/>
    <property type="match status" value="1"/>
</dbReference>
<evidence type="ECO:0000313" key="3">
    <source>
        <dbReference type="EMBL" id="MBB5912766.1"/>
    </source>
</evidence>
<dbReference type="InterPro" id="IPR023210">
    <property type="entry name" value="NADP_OxRdtase_dom"/>
</dbReference>
<dbReference type="PRINTS" id="PR00069">
    <property type="entry name" value="ALDKETRDTASE"/>
</dbReference>
<dbReference type="InterPro" id="IPR036812">
    <property type="entry name" value="NAD(P)_OxRdtase_dom_sf"/>
</dbReference>
<evidence type="ECO:0000256" key="1">
    <source>
        <dbReference type="ARBA" id="ARBA00023002"/>
    </source>
</evidence>
<keyword evidence="4" id="KW-1185">Reference proteome</keyword>
<comment type="caution">
    <text evidence="3">The sequence shown here is derived from an EMBL/GenBank/DDBJ whole genome shotgun (WGS) entry which is preliminary data.</text>
</comment>
<dbReference type="CDD" id="cd19076">
    <property type="entry name" value="AKR_AKR13A_13D"/>
    <property type="match status" value="1"/>
</dbReference>
<dbReference type="SUPFAM" id="SSF51430">
    <property type="entry name" value="NAD(P)-linked oxidoreductase"/>
    <property type="match status" value="1"/>
</dbReference>
<evidence type="ECO:0000313" key="4">
    <source>
        <dbReference type="Proteomes" id="UP000540412"/>
    </source>
</evidence>
<dbReference type="GO" id="GO:0016491">
    <property type="term" value="F:oxidoreductase activity"/>
    <property type="evidence" value="ECO:0007669"/>
    <property type="project" value="UniProtKB-KW"/>
</dbReference>
<organism evidence="3 4">
    <name type="scientific">Nocardia transvalensis</name>
    <dbReference type="NCBI Taxonomy" id="37333"/>
    <lineage>
        <taxon>Bacteria</taxon>
        <taxon>Bacillati</taxon>
        <taxon>Actinomycetota</taxon>
        <taxon>Actinomycetes</taxon>
        <taxon>Mycobacteriales</taxon>
        <taxon>Nocardiaceae</taxon>
        <taxon>Nocardia</taxon>
    </lineage>
</organism>
<evidence type="ECO:0000259" key="2">
    <source>
        <dbReference type="Pfam" id="PF00248"/>
    </source>
</evidence>
<dbReference type="PANTHER" id="PTHR43625:SF40">
    <property type="entry name" value="ALDO-KETO REDUCTASE YAKC [NADP(+)]"/>
    <property type="match status" value="1"/>
</dbReference>
<feature type="domain" description="NADP-dependent oxidoreductase" evidence="2">
    <location>
        <begin position="17"/>
        <end position="292"/>
    </location>
</feature>
<sequence>MSGIDPGVKSVAAAAGSDTEFVSLIRHAIDAGVTLFDTADVYGPHTNERLLGRAVTGNRDNIVLATKFGIYYDPDGYLRARGDSAYVRRSCDDSLSRLGVDHIDLYYLHRVDPDIPVEETWGTMADLVAAGKVRYLGMSEVSARTVHRAHSIHPVTALQSEWSLWHREIEPEIVPTCRRLGIGIVPFAPLGRGLLTGDITSADQLPVGDLRRSLPRFSEDNLNHNLAIVDALRAVAAEKSVTVAQLALAWVHHRGTDVVPIPGTRSLGHLKENIVATDLDLSADDLSRIEAASPPGAVAGARYSDRLIRYVGR</sequence>
<name>A0A7W9UH34_9NOCA</name>